<evidence type="ECO:0000256" key="2">
    <source>
        <dbReference type="ARBA" id="ARBA00023125"/>
    </source>
</evidence>
<dbReference type="SUPFAM" id="SSF46689">
    <property type="entry name" value="Homeodomain-like"/>
    <property type="match status" value="2"/>
</dbReference>
<organism evidence="7 8">
    <name type="scientific">Paenibacillus residui</name>
    <dbReference type="NCBI Taxonomy" id="629724"/>
    <lineage>
        <taxon>Bacteria</taxon>
        <taxon>Bacillati</taxon>
        <taxon>Bacillota</taxon>
        <taxon>Bacilli</taxon>
        <taxon>Bacillales</taxon>
        <taxon>Paenibacillaceae</taxon>
        <taxon>Paenibacillus</taxon>
    </lineage>
</organism>
<proteinExistence type="predicted"/>
<accession>A0ABW3DFE2</accession>
<dbReference type="SMART" id="SM00342">
    <property type="entry name" value="HTH_ARAC"/>
    <property type="match status" value="1"/>
</dbReference>
<dbReference type="PANTHER" id="PTHR43280:SF28">
    <property type="entry name" value="HTH-TYPE TRANSCRIPTIONAL ACTIVATOR RHAS"/>
    <property type="match status" value="1"/>
</dbReference>
<dbReference type="PANTHER" id="PTHR43280">
    <property type="entry name" value="ARAC-FAMILY TRANSCRIPTIONAL REGULATOR"/>
    <property type="match status" value="1"/>
</dbReference>
<evidence type="ECO:0000313" key="7">
    <source>
        <dbReference type="EMBL" id="MFD0870770.1"/>
    </source>
</evidence>
<dbReference type="RefSeq" id="WP_379289522.1">
    <property type="nucleotide sequence ID" value="NZ_JBHTIU010000060.1"/>
</dbReference>
<evidence type="ECO:0000259" key="5">
    <source>
        <dbReference type="PROSITE" id="PS01124"/>
    </source>
</evidence>
<feature type="domain" description="HTH araC/xylS-type" evidence="5">
    <location>
        <begin position="328"/>
        <end position="426"/>
    </location>
</feature>
<dbReference type="Pfam" id="PF00072">
    <property type="entry name" value="Response_reg"/>
    <property type="match status" value="1"/>
</dbReference>
<feature type="domain" description="Response regulatory" evidence="6">
    <location>
        <begin position="4"/>
        <end position="120"/>
    </location>
</feature>
<evidence type="ECO:0000256" key="1">
    <source>
        <dbReference type="ARBA" id="ARBA00023015"/>
    </source>
</evidence>
<dbReference type="InterPro" id="IPR009057">
    <property type="entry name" value="Homeodomain-like_sf"/>
</dbReference>
<reference evidence="8" key="1">
    <citation type="journal article" date="2019" name="Int. J. Syst. Evol. Microbiol.">
        <title>The Global Catalogue of Microorganisms (GCM) 10K type strain sequencing project: providing services to taxonomists for standard genome sequencing and annotation.</title>
        <authorList>
            <consortium name="The Broad Institute Genomics Platform"/>
            <consortium name="The Broad Institute Genome Sequencing Center for Infectious Disease"/>
            <person name="Wu L."/>
            <person name="Ma J."/>
        </authorList>
    </citation>
    <scope>NUCLEOTIDE SEQUENCE [LARGE SCALE GENOMIC DNA]</scope>
    <source>
        <strain evidence="8">CCUG 57263</strain>
    </source>
</reference>
<dbReference type="CDD" id="cd17536">
    <property type="entry name" value="REC_YesN-like"/>
    <property type="match status" value="1"/>
</dbReference>
<keyword evidence="2" id="KW-0238">DNA-binding</keyword>
<dbReference type="Proteomes" id="UP001597120">
    <property type="component" value="Unassembled WGS sequence"/>
</dbReference>
<dbReference type="PRINTS" id="PR00032">
    <property type="entry name" value="HTHARAC"/>
</dbReference>
<dbReference type="PROSITE" id="PS00041">
    <property type="entry name" value="HTH_ARAC_FAMILY_1"/>
    <property type="match status" value="1"/>
</dbReference>
<dbReference type="SUPFAM" id="SSF52172">
    <property type="entry name" value="CheY-like"/>
    <property type="match status" value="1"/>
</dbReference>
<evidence type="ECO:0000313" key="8">
    <source>
        <dbReference type="Proteomes" id="UP001597120"/>
    </source>
</evidence>
<dbReference type="InterPro" id="IPR018060">
    <property type="entry name" value="HTH_AraC"/>
</dbReference>
<dbReference type="SMART" id="SM00448">
    <property type="entry name" value="REC"/>
    <property type="match status" value="1"/>
</dbReference>
<keyword evidence="8" id="KW-1185">Reference proteome</keyword>
<name>A0ABW3DFE2_9BACL</name>
<dbReference type="InterPro" id="IPR001789">
    <property type="entry name" value="Sig_transdc_resp-reg_receiver"/>
</dbReference>
<dbReference type="EMBL" id="JBHTIU010000060">
    <property type="protein sequence ID" value="MFD0870770.1"/>
    <property type="molecule type" value="Genomic_DNA"/>
</dbReference>
<evidence type="ECO:0000259" key="6">
    <source>
        <dbReference type="PROSITE" id="PS50110"/>
    </source>
</evidence>
<keyword evidence="3" id="KW-0804">Transcription</keyword>
<dbReference type="PROSITE" id="PS50110">
    <property type="entry name" value="RESPONSE_REGULATORY"/>
    <property type="match status" value="1"/>
</dbReference>
<dbReference type="Gene3D" id="3.40.50.2300">
    <property type="match status" value="1"/>
</dbReference>
<dbReference type="Pfam" id="PF12833">
    <property type="entry name" value="HTH_18"/>
    <property type="match status" value="1"/>
</dbReference>
<protein>
    <submittedName>
        <fullName evidence="7">Response regulator</fullName>
    </submittedName>
</protein>
<dbReference type="InterPro" id="IPR020449">
    <property type="entry name" value="Tscrpt_reg_AraC-type_HTH"/>
</dbReference>
<dbReference type="InterPro" id="IPR011006">
    <property type="entry name" value="CheY-like_superfamily"/>
</dbReference>
<sequence>MKLQAMLIDDELPILHNLKQVIPWEAMNVEVRLARNGQEALNMARACMPDIILCDIRMPVMDGLAFVQEIRRLSSDCEILLITGYEQFEYAKIALRYGVRDYISKPINYEQLKETVLGLAERIRSKKQEARNEQRKWSRIANLANEKMLLDILMGFSSFPPYSLACGEEQAQEDPAYAIMLAGIHDYAKVSLKWNKQESKLWNFAVKNVLQDLSDELWSDFAAVQTKEGEWCIVIPFVDGSLPLKEEEAVDLAEKLRLGVRQHLKFDIRVGIHPGPIKAEELAEAYQSIQWSLANQPVKEPFIYYYAEPEAGSHSARSGKKSVEMWMLSAKDYIERHLSSDFGIEDVANHLGISSSYFCLLFKNYFGETFVEYVTKQRIELAKSYLIQSDRSVRQIGQQVGYMERRYFTKVFQKYTGITPSQYREKQAFRSGAEGC</sequence>
<feature type="modified residue" description="4-aspartylphosphate" evidence="4">
    <location>
        <position position="55"/>
    </location>
</feature>
<dbReference type="PROSITE" id="PS01124">
    <property type="entry name" value="HTH_ARAC_FAMILY_2"/>
    <property type="match status" value="1"/>
</dbReference>
<evidence type="ECO:0000256" key="3">
    <source>
        <dbReference type="ARBA" id="ARBA00023163"/>
    </source>
</evidence>
<gene>
    <name evidence="7" type="ORF">ACFQ03_16570</name>
</gene>
<keyword evidence="1" id="KW-0805">Transcription regulation</keyword>
<comment type="caution">
    <text evidence="7">The sequence shown here is derived from an EMBL/GenBank/DDBJ whole genome shotgun (WGS) entry which is preliminary data.</text>
</comment>
<dbReference type="InterPro" id="IPR018062">
    <property type="entry name" value="HTH_AraC-typ_CS"/>
</dbReference>
<evidence type="ECO:0000256" key="4">
    <source>
        <dbReference type="PROSITE-ProRule" id="PRU00169"/>
    </source>
</evidence>
<dbReference type="Gene3D" id="1.10.10.60">
    <property type="entry name" value="Homeodomain-like"/>
    <property type="match status" value="2"/>
</dbReference>
<keyword evidence="4" id="KW-0597">Phosphoprotein</keyword>